<dbReference type="Pfam" id="PF00011">
    <property type="entry name" value="HSP20"/>
    <property type="match status" value="1"/>
</dbReference>
<dbReference type="Gene3D" id="2.60.40.790">
    <property type="match status" value="1"/>
</dbReference>
<dbReference type="RefSeq" id="WP_290249102.1">
    <property type="nucleotide sequence ID" value="NZ_JAUFQT010000002.1"/>
</dbReference>
<evidence type="ECO:0000313" key="5">
    <source>
        <dbReference type="Proteomes" id="UP001589654"/>
    </source>
</evidence>
<evidence type="ECO:0000313" key="4">
    <source>
        <dbReference type="EMBL" id="MFB9213372.1"/>
    </source>
</evidence>
<comment type="similarity">
    <text evidence="1 2">Belongs to the small heat shock protein (HSP20) family.</text>
</comment>
<accession>A0ABV5J954</accession>
<name>A0ABV5J954_9BACT</name>
<dbReference type="CDD" id="cd06464">
    <property type="entry name" value="ACD_sHsps-like"/>
    <property type="match status" value="1"/>
</dbReference>
<dbReference type="Proteomes" id="UP001589654">
    <property type="component" value="Unassembled WGS sequence"/>
</dbReference>
<dbReference type="EMBL" id="JBHMEW010000068">
    <property type="protein sequence ID" value="MFB9213372.1"/>
    <property type="molecule type" value="Genomic_DNA"/>
</dbReference>
<dbReference type="InterPro" id="IPR002068">
    <property type="entry name" value="A-crystallin/Hsp20_dom"/>
</dbReference>
<feature type="domain" description="SHSP" evidence="3">
    <location>
        <begin position="41"/>
        <end position="155"/>
    </location>
</feature>
<dbReference type="InterPro" id="IPR008978">
    <property type="entry name" value="HSP20-like_chaperone"/>
</dbReference>
<organism evidence="4 5">
    <name type="scientific">Echinicola jeungdonensis</name>
    <dbReference type="NCBI Taxonomy" id="709343"/>
    <lineage>
        <taxon>Bacteria</taxon>
        <taxon>Pseudomonadati</taxon>
        <taxon>Bacteroidota</taxon>
        <taxon>Cytophagia</taxon>
        <taxon>Cytophagales</taxon>
        <taxon>Cyclobacteriaceae</taxon>
        <taxon>Echinicola</taxon>
    </lineage>
</organism>
<evidence type="ECO:0000256" key="1">
    <source>
        <dbReference type="PROSITE-ProRule" id="PRU00285"/>
    </source>
</evidence>
<protein>
    <submittedName>
        <fullName evidence="4">Hsp20/alpha crystallin family protein</fullName>
    </submittedName>
</protein>
<proteinExistence type="inferred from homology"/>
<sequence>MKTSKRNGEESLFPTFNSSLNELFDMPFFNSPFFDTSSMWRGRSMSRVPATNICETDAEFIVELAAPGMKKNDFHVDVDNNLLEIKVEKEEKSDVKKTNYTRKEYDYSAFYRSFNLPETIKADKIKAEYENGILRVHLPKVEASKKKPIKEISIS</sequence>
<evidence type="ECO:0000256" key="2">
    <source>
        <dbReference type="RuleBase" id="RU003616"/>
    </source>
</evidence>
<keyword evidence="5" id="KW-1185">Reference proteome</keyword>
<dbReference type="InterPro" id="IPR031107">
    <property type="entry name" value="Small_HSP"/>
</dbReference>
<dbReference type="PANTHER" id="PTHR11527">
    <property type="entry name" value="HEAT-SHOCK PROTEIN 20 FAMILY MEMBER"/>
    <property type="match status" value="1"/>
</dbReference>
<comment type="caution">
    <text evidence="4">The sequence shown here is derived from an EMBL/GenBank/DDBJ whole genome shotgun (WGS) entry which is preliminary data.</text>
</comment>
<evidence type="ECO:0000259" key="3">
    <source>
        <dbReference type="PROSITE" id="PS01031"/>
    </source>
</evidence>
<reference evidence="4 5" key="1">
    <citation type="submission" date="2024-09" db="EMBL/GenBank/DDBJ databases">
        <authorList>
            <person name="Sun Q."/>
            <person name="Mori K."/>
        </authorList>
    </citation>
    <scope>NUCLEOTIDE SEQUENCE [LARGE SCALE GENOMIC DNA]</scope>
    <source>
        <strain evidence="4 5">CECT 7682</strain>
    </source>
</reference>
<gene>
    <name evidence="4" type="ORF">ACFFUR_16270</name>
</gene>
<dbReference type="SUPFAM" id="SSF49764">
    <property type="entry name" value="HSP20-like chaperones"/>
    <property type="match status" value="1"/>
</dbReference>
<dbReference type="PROSITE" id="PS01031">
    <property type="entry name" value="SHSP"/>
    <property type="match status" value="1"/>
</dbReference>